<dbReference type="STRING" id="94237.ENSMMOP00000026154"/>
<dbReference type="GO" id="GO:0042043">
    <property type="term" value="F:neurexin family protein binding"/>
    <property type="evidence" value="ECO:0007669"/>
    <property type="project" value="TreeGrafter"/>
</dbReference>
<dbReference type="AlphaFoldDB" id="A0A3Q3XIB6"/>
<dbReference type="GO" id="GO:0006886">
    <property type="term" value="P:intracellular protein transport"/>
    <property type="evidence" value="ECO:0007669"/>
    <property type="project" value="InterPro"/>
</dbReference>
<evidence type="ECO:0000256" key="8">
    <source>
        <dbReference type="ARBA" id="ARBA00072163"/>
    </source>
</evidence>
<keyword evidence="7" id="KW-0472">Membrane</keyword>
<evidence type="ECO:0000313" key="12">
    <source>
        <dbReference type="Ensembl" id="ENSMMOP00000026154.1"/>
    </source>
</evidence>
<accession>A0A3Q3XIB6</accession>
<dbReference type="SUPFAM" id="SSF49562">
    <property type="entry name" value="C2 domain (Calcium/lipid-binding domain, CaLB)"/>
    <property type="match status" value="2"/>
</dbReference>
<name>A0A3Q3XIB6_MOLML</name>
<evidence type="ECO:0000256" key="6">
    <source>
        <dbReference type="ARBA" id="ARBA00022737"/>
    </source>
</evidence>
<evidence type="ECO:0000259" key="10">
    <source>
        <dbReference type="PROSITE" id="PS50004"/>
    </source>
</evidence>
<dbReference type="CDD" id="cd04020">
    <property type="entry name" value="C2B_SLP_1-2-3-4"/>
    <property type="match status" value="1"/>
</dbReference>
<dbReference type="PANTHER" id="PTHR45716:SF3">
    <property type="entry name" value="SYNAPTOTAGMIN-LIKE PROTEIN 1"/>
    <property type="match status" value="1"/>
</dbReference>
<dbReference type="PROSITE" id="PS50916">
    <property type="entry name" value="RABBD"/>
    <property type="match status" value="1"/>
</dbReference>
<dbReference type="GO" id="GO:0070382">
    <property type="term" value="C:exocytic vesicle"/>
    <property type="evidence" value="ECO:0007669"/>
    <property type="project" value="TreeGrafter"/>
</dbReference>
<reference evidence="12" key="1">
    <citation type="submission" date="2025-08" db="UniProtKB">
        <authorList>
            <consortium name="Ensembl"/>
        </authorList>
    </citation>
    <scope>IDENTIFICATION</scope>
</reference>
<dbReference type="SMART" id="SM00239">
    <property type="entry name" value="C2"/>
    <property type="match status" value="2"/>
</dbReference>
<organism evidence="12 13">
    <name type="scientific">Mola mola</name>
    <name type="common">Ocean sunfish</name>
    <name type="synonym">Tetraodon mola</name>
    <dbReference type="NCBI Taxonomy" id="94237"/>
    <lineage>
        <taxon>Eukaryota</taxon>
        <taxon>Metazoa</taxon>
        <taxon>Chordata</taxon>
        <taxon>Craniata</taxon>
        <taxon>Vertebrata</taxon>
        <taxon>Euteleostomi</taxon>
        <taxon>Actinopterygii</taxon>
        <taxon>Neopterygii</taxon>
        <taxon>Teleostei</taxon>
        <taxon>Neoteleostei</taxon>
        <taxon>Acanthomorphata</taxon>
        <taxon>Eupercaria</taxon>
        <taxon>Tetraodontiformes</taxon>
        <taxon>Molidae</taxon>
        <taxon>Mola</taxon>
    </lineage>
</organism>
<dbReference type="Pfam" id="PF00168">
    <property type="entry name" value="C2"/>
    <property type="match status" value="2"/>
</dbReference>
<dbReference type="Ensembl" id="ENSMMOT00000026596.1">
    <property type="protein sequence ID" value="ENSMMOP00000026154.1"/>
    <property type="gene ID" value="ENSMMOG00000019830.1"/>
</dbReference>
<keyword evidence="4" id="KW-0268">Exocytosis</keyword>
<evidence type="ECO:0000313" key="13">
    <source>
        <dbReference type="Proteomes" id="UP000261620"/>
    </source>
</evidence>
<evidence type="ECO:0000256" key="9">
    <source>
        <dbReference type="ARBA" id="ARBA00075525"/>
    </source>
</evidence>
<feature type="domain" description="RabBD" evidence="11">
    <location>
        <begin position="9"/>
        <end position="65"/>
    </location>
</feature>
<dbReference type="InterPro" id="IPR010911">
    <property type="entry name" value="Rab_BD"/>
</dbReference>
<keyword evidence="5" id="KW-0597">Phosphoprotein</keyword>
<evidence type="ECO:0000259" key="11">
    <source>
        <dbReference type="PROSITE" id="PS50916"/>
    </source>
</evidence>
<dbReference type="Proteomes" id="UP000261620">
    <property type="component" value="Unplaced"/>
</dbReference>
<evidence type="ECO:0000256" key="2">
    <source>
        <dbReference type="ARBA" id="ARBA00004236"/>
    </source>
</evidence>
<dbReference type="PANTHER" id="PTHR45716">
    <property type="entry name" value="BITESIZE, ISOFORM I"/>
    <property type="match status" value="1"/>
</dbReference>
<protein>
    <recommendedName>
        <fullName evidence="8">Synaptotagmin-like protein 1</fullName>
    </recommendedName>
    <alternativeName>
        <fullName evidence="9">Exophilin-7</fullName>
    </alternativeName>
</protein>
<dbReference type="InterPro" id="IPR035892">
    <property type="entry name" value="C2_domain_sf"/>
</dbReference>
<keyword evidence="13" id="KW-1185">Reference proteome</keyword>
<feature type="domain" description="C2" evidence="10">
    <location>
        <begin position="295"/>
        <end position="424"/>
    </location>
</feature>
<dbReference type="InterPro" id="IPR000008">
    <property type="entry name" value="C2_dom"/>
</dbReference>
<dbReference type="InterPro" id="IPR043567">
    <property type="entry name" value="SYTL1-5_C2B"/>
</dbReference>
<sequence>MEGEQVVSSLDLSHLTEEEQSTILQVLQRDSDLRVLDEGRVRNLQQTETDPRRLHSLSGAWFTEECVKRHRIWSGSDLVHATIRCRRTKSRGLFSFFFVIAFCQNLAFNFRSQGNLKPSPAPRTKSPIAKVCVSDLLLRVQPGGSMMSLFSSRDFGAVEVSGRIQFSLVYYGQKEELHVKVHCCEDIASVRKSRSNPYVKAYLLPDKSNQSKKKTSVKKKTLNPVYDQTFRYKVRLGDLQSRTLNLSVWHAESLGRNVFLGEVEVSLGPWDRTYTQPVWQDLQPRVILNPDSISSRGTIVLSIKFIPDGFEGGGLPLTGELHIWLREAQGLLSYKGGPVDSFVKSYILPDASRESGQKTRMVKRSISPTYNHTMVYDGFHSGDLREACAELTVWHREGFKTRILGGIRLSCGTGQSYGEPVSWMDSTEEEIVVWTSMIENPNHWIDTSLPIRTNLAQWFE</sequence>
<dbReference type="FunFam" id="2.60.40.150:FF:000108">
    <property type="entry name" value="Synaptotagmin like 1"/>
    <property type="match status" value="1"/>
</dbReference>
<evidence type="ECO:0000256" key="1">
    <source>
        <dbReference type="ARBA" id="ARBA00004184"/>
    </source>
</evidence>
<evidence type="ECO:0000256" key="3">
    <source>
        <dbReference type="ARBA" id="ARBA00022475"/>
    </source>
</evidence>
<keyword evidence="6" id="KW-0677">Repeat</keyword>
<evidence type="ECO:0000256" key="4">
    <source>
        <dbReference type="ARBA" id="ARBA00022483"/>
    </source>
</evidence>
<dbReference type="GO" id="GO:0005886">
    <property type="term" value="C:plasma membrane"/>
    <property type="evidence" value="ECO:0007669"/>
    <property type="project" value="UniProtKB-SubCell"/>
</dbReference>
<dbReference type="Gene3D" id="2.60.40.150">
    <property type="entry name" value="C2 domain"/>
    <property type="match status" value="2"/>
</dbReference>
<reference evidence="12" key="2">
    <citation type="submission" date="2025-09" db="UniProtKB">
        <authorList>
            <consortium name="Ensembl"/>
        </authorList>
    </citation>
    <scope>IDENTIFICATION</scope>
</reference>
<dbReference type="Gene3D" id="6.10.250.3000">
    <property type="match status" value="1"/>
</dbReference>
<dbReference type="FunFam" id="2.60.40.150:FF:000006">
    <property type="entry name" value="Synaptotagmin-like 5, isoform CRA_a"/>
    <property type="match status" value="1"/>
</dbReference>
<evidence type="ECO:0000256" key="7">
    <source>
        <dbReference type="ARBA" id="ARBA00023136"/>
    </source>
</evidence>
<proteinExistence type="predicted"/>
<dbReference type="GO" id="GO:0006887">
    <property type="term" value="P:exocytosis"/>
    <property type="evidence" value="ECO:0007669"/>
    <property type="project" value="UniProtKB-KW"/>
</dbReference>
<evidence type="ECO:0000256" key="5">
    <source>
        <dbReference type="ARBA" id="ARBA00022553"/>
    </source>
</evidence>
<dbReference type="GO" id="GO:0031267">
    <property type="term" value="F:small GTPase binding"/>
    <property type="evidence" value="ECO:0007669"/>
    <property type="project" value="InterPro"/>
</dbReference>
<dbReference type="OMA" id="VCATIRH"/>
<comment type="subcellular location">
    <subcellularLocation>
        <location evidence="2">Cell membrane</location>
    </subcellularLocation>
    <subcellularLocation>
        <location evidence="1">Endomembrane system</location>
        <topology evidence="1">Peripheral membrane protein</topology>
    </subcellularLocation>
</comment>
<feature type="domain" description="C2" evidence="10">
    <location>
        <begin position="160"/>
        <end position="280"/>
    </location>
</feature>
<keyword evidence="3" id="KW-1003">Cell membrane</keyword>
<dbReference type="PROSITE" id="PS50004">
    <property type="entry name" value="C2"/>
    <property type="match status" value="2"/>
</dbReference>